<organism evidence="1 2">
    <name type="scientific">Actinoplanes aureus</name>
    <dbReference type="NCBI Taxonomy" id="2792083"/>
    <lineage>
        <taxon>Bacteria</taxon>
        <taxon>Bacillati</taxon>
        <taxon>Actinomycetota</taxon>
        <taxon>Actinomycetes</taxon>
        <taxon>Micromonosporales</taxon>
        <taxon>Micromonosporaceae</taxon>
        <taxon>Actinoplanes</taxon>
    </lineage>
</organism>
<dbReference type="EMBL" id="JADQTO010000015">
    <property type="protein sequence ID" value="MBG0565539.1"/>
    <property type="molecule type" value="Genomic_DNA"/>
</dbReference>
<evidence type="ECO:0000313" key="1">
    <source>
        <dbReference type="EMBL" id="MBG0565539.1"/>
    </source>
</evidence>
<evidence type="ECO:0000313" key="2">
    <source>
        <dbReference type="Proteomes" id="UP000598146"/>
    </source>
</evidence>
<gene>
    <name evidence="1" type="ORF">I4J89_29205</name>
</gene>
<dbReference type="RefSeq" id="WP_196417310.1">
    <property type="nucleotide sequence ID" value="NZ_JADQTO010000015.1"/>
</dbReference>
<dbReference type="Proteomes" id="UP000598146">
    <property type="component" value="Unassembled WGS sequence"/>
</dbReference>
<reference evidence="1" key="1">
    <citation type="submission" date="2020-11" db="EMBL/GenBank/DDBJ databases">
        <title>Isolation and identification of active actinomycetes.</title>
        <authorList>
            <person name="Sun X."/>
        </authorList>
    </citation>
    <scope>NUCLEOTIDE SEQUENCE</scope>
    <source>
        <strain evidence="1">NEAU-A11</strain>
    </source>
</reference>
<comment type="caution">
    <text evidence="1">The sequence shown here is derived from an EMBL/GenBank/DDBJ whole genome shotgun (WGS) entry which is preliminary data.</text>
</comment>
<accession>A0A931C8S1</accession>
<proteinExistence type="predicted"/>
<dbReference type="AlphaFoldDB" id="A0A931C8S1"/>
<keyword evidence="2" id="KW-1185">Reference proteome</keyword>
<sequence>MSRRVAAVTTSTIIDHRMFMLVDEEQPGAEPAMPHDSGDWVSAGPAAVLVESPYDSYDAMLRLEEWDAEPERDGEQWDDVVDVTVAWPTGKIRLNQITAGYEDTGFALTGPGSYHVRLACRQTDEEEYLVQFWPAAG</sequence>
<protein>
    <submittedName>
        <fullName evidence="1">Uncharacterized protein</fullName>
    </submittedName>
</protein>
<name>A0A931C8S1_9ACTN</name>